<dbReference type="InterPro" id="IPR019734">
    <property type="entry name" value="TPR_rpt"/>
</dbReference>
<accession>X0Y0I0</accession>
<gene>
    <name evidence="1" type="ORF">S01H1_68211</name>
</gene>
<dbReference type="Pfam" id="PF14559">
    <property type="entry name" value="TPR_19"/>
    <property type="match status" value="1"/>
</dbReference>
<name>X0Y0I0_9ZZZZ</name>
<evidence type="ECO:0000313" key="1">
    <source>
        <dbReference type="EMBL" id="GAG30421.1"/>
    </source>
</evidence>
<comment type="caution">
    <text evidence="1">The sequence shown here is derived from an EMBL/GenBank/DDBJ whole genome shotgun (WGS) entry which is preliminary data.</text>
</comment>
<reference evidence="1" key="1">
    <citation type="journal article" date="2014" name="Front. Microbiol.">
        <title>High frequency of phylogenetically diverse reductive dehalogenase-homologous genes in deep subseafloor sedimentary metagenomes.</title>
        <authorList>
            <person name="Kawai M."/>
            <person name="Futagami T."/>
            <person name="Toyoda A."/>
            <person name="Takaki Y."/>
            <person name="Nishi S."/>
            <person name="Hori S."/>
            <person name="Arai W."/>
            <person name="Tsubouchi T."/>
            <person name="Morono Y."/>
            <person name="Uchiyama I."/>
            <person name="Ito T."/>
            <person name="Fujiyama A."/>
            <person name="Inagaki F."/>
            <person name="Takami H."/>
        </authorList>
    </citation>
    <scope>NUCLEOTIDE SEQUENCE</scope>
    <source>
        <strain evidence="1">Expedition CK06-06</strain>
    </source>
</reference>
<dbReference type="SUPFAM" id="SSF48452">
    <property type="entry name" value="TPR-like"/>
    <property type="match status" value="1"/>
</dbReference>
<proteinExistence type="predicted"/>
<protein>
    <submittedName>
        <fullName evidence="1">Uncharacterized protein</fullName>
    </submittedName>
</protein>
<dbReference type="InterPro" id="IPR011990">
    <property type="entry name" value="TPR-like_helical_dom_sf"/>
</dbReference>
<dbReference type="EMBL" id="BARS01045228">
    <property type="protein sequence ID" value="GAG30421.1"/>
    <property type="molecule type" value="Genomic_DNA"/>
</dbReference>
<feature type="non-terminal residue" evidence="1">
    <location>
        <position position="1"/>
    </location>
</feature>
<dbReference type="Gene3D" id="1.25.40.10">
    <property type="entry name" value="Tetratricopeptide repeat domain"/>
    <property type="match status" value="1"/>
</dbReference>
<dbReference type="AlphaFoldDB" id="X0Y0I0"/>
<organism evidence="1">
    <name type="scientific">marine sediment metagenome</name>
    <dbReference type="NCBI Taxonomy" id="412755"/>
    <lineage>
        <taxon>unclassified sequences</taxon>
        <taxon>metagenomes</taxon>
        <taxon>ecological metagenomes</taxon>
    </lineage>
</organism>
<dbReference type="PROSITE" id="PS50005">
    <property type="entry name" value="TPR"/>
    <property type="match status" value="1"/>
</dbReference>
<dbReference type="SMART" id="SM00028">
    <property type="entry name" value="TPR"/>
    <property type="match status" value="2"/>
</dbReference>
<sequence>RVNQAIETVYNGLRIRPKDPVLLNNLGMCWVVRRDYEKALEMFTTAAGIMPENARYRANMAVALALMDRYEESLSLFKQILPEHQASHNLCVIREVRKNAKLASAAKSDTLDLADTTKARGKVLDLFSANSKLVLSNTQETADKE</sequence>